<name>A0ABD0Z755_CARAN</name>
<comment type="caution">
    <text evidence="1">The sequence shown here is derived from an EMBL/GenBank/DDBJ whole genome shotgun (WGS) entry which is preliminary data.</text>
</comment>
<organism evidence="1 2">
    <name type="scientific">Cardamine amara subsp. amara</name>
    <dbReference type="NCBI Taxonomy" id="228776"/>
    <lineage>
        <taxon>Eukaryota</taxon>
        <taxon>Viridiplantae</taxon>
        <taxon>Streptophyta</taxon>
        <taxon>Embryophyta</taxon>
        <taxon>Tracheophyta</taxon>
        <taxon>Spermatophyta</taxon>
        <taxon>Magnoliopsida</taxon>
        <taxon>eudicotyledons</taxon>
        <taxon>Gunneridae</taxon>
        <taxon>Pentapetalae</taxon>
        <taxon>rosids</taxon>
        <taxon>malvids</taxon>
        <taxon>Brassicales</taxon>
        <taxon>Brassicaceae</taxon>
        <taxon>Cardamineae</taxon>
        <taxon>Cardamine</taxon>
    </lineage>
</organism>
<evidence type="ECO:0000313" key="1">
    <source>
        <dbReference type="EMBL" id="KAL1189801.1"/>
    </source>
</evidence>
<gene>
    <name evidence="1" type="ORF">V5N11_036279</name>
</gene>
<dbReference type="AlphaFoldDB" id="A0ABD0Z755"/>
<dbReference type="EMBL" id="JBANAX010000888">
    <property type="protein sequence ID" value="KAL1189801.1"/>
    <property type="molecule type" value="Genomic_DNA"/>
</dbReference>
<dbReference type="Proteomes" id="UP001558713">
    <property type="component" value="Unassembled WGS sequence"/>
</dbReference>
<sequence length="131" mass="14840">MEAKKRKSGDHGEGAISNAALTSVMSKRWRVLFTLIPSLDLDDSIFLPRDKPKECQRTSFMEFVNRVLALQSNSPITKFSLKCDKGVDESLVEDWIRKALRRGATDLSLVLFFPSSGYTLPSSMLFYRTQC</sequence>
<protein>
    <submittedName>
        <fullName evidence="1">F-box/LRR-repeat protein</fullName>
    </submittedName>
</protein>
<reference evidence="1 2" key="1">
    <citation type="submission" date="2024-04" db="EMBL/GenBank/DDBJ databases">
        <title>Genome assembly C_amara_ONT_v2.</title>
        <authorList>
            <person name="Yant L."/>
            <person name="Moore C."/>
            <person name="Slenker M."/>
        </authorList>
    </citation>
    <scope>NUCLEOTIDE SEQUENCE [LARGE SCALE GENOMIC DNA]</scope>
    <source>
        <tissue evidence="1">Leaf</tissue>
    </source>
</reference>
<keyword evidence="2" id="KW-1185">Reference proteome</keyword>
<accession>A0ABD0Z755</accession>
<dbReference type="PANTHER" id="PTHR31293">
    <property type="entry name" value="RNI-LIKE SUPERFAMILY PROTEIN"/>
    <property type="match status" value="1"/>
</dbReference>
<dbReference type="PANTHER" id="PTHR31293:SF16">
    <property type="entry name" value="RNI-LIKE SUPERFAMILY PROTEIN"/>
    <property type="match status" value="1"/>
</dbReference>
<proteinExistence type="predicted"/>
<evidence type="ECO:0000313" key="2">
    <source>
        <dbReference type="Proteomes" id="UP001558713"/>
    </source>
</evidence>
<dbReference type="InterPro" id="IPR055294">
    <property type="entry name" value="FBL60-like"/>
</dbReference>